<reference evidence="1" key="1">
    <citation type="submission" date="2014-09" db="EMBL/GenBank/DDBJ databases">
        <authorList>
            <person name="Magalhaes I.L.F."/>
            <person name="Oliveira U."/>
            <person name="Santos F.R."/>
            <person name="Vidigal T.H.D.A."/>
            <person name="Brescovit A.D."/>
            <person name="Santos A.J."/>
        </authorList>
    </citation>
    <scope>NUCLEOTIDE SEQUENCE</scope>
    <source>
        <tissue evidence="1">Shoot tissue taken approximately 20 cm above the soil surface</tissue>
    </source>
</reference>
<dbReference type="AlphaFoldDB" id="A0A0A9CVN7"/>
<organism evidence="1">
    <name type="scientific">Arundo donax</name>
    <name type="common">Giant reed</name>
    <name type="synonym">Donax arundinaceus</name>
    <dbReference type="NCBI Taxonomy" id="35708"/>
    <lineage>
        <taxon>Eukaryota</taxon>
        <taxon>Viridiplantae</taxon>
        <taxon>Streptophyta</taxon>
        <taxon>Embryophyta</taxon>
        <taxon>Tracheophyta</taxon>
        <taxon>Spermatophyta</taxon>
        <taxon>Magnoliopsida</taxon>
        <taxon>Liliopsida</taxon>
        <taxon>Poales</taxon>
        <taxon>Poaceae</taxon>
        <taxon>PACMAD clade</taxon>
        <taxon>Arundinoideae</taxon>
        <taxon>Arundineae</taxon>
        <taxon>Arundo</taxon>
    </lineage>
</organism>
<reference evidence="1" key="2">
    <citation type="journal article" date="2015" name="Data Brief">
        <title>Shoot transcriptome of the giant reed, Arundo donax.</title>
        <authorList>
            <person name="Barrero R.A."/>
            <person name="Guerrero F.D."/>
            <person name="Moolhuijzen P."/>
            <person name="Goolsby J.A."/>
            <person name="Tidwell J."/>
            <person name="Bellgard S.E."/>
            <person name="Bellgard M.I."/>
        </authorList>
    </citation>
    <scope>NUCLEOTIDE SEQUENCE</scope>
    <source>
        <tissue evidence="1">Shoot tissue taken approximately 20 cm above the soil surface</tissue>
    </source>
</reference>
<sequence>MEGNLMKVVVHTTSKALVGIFQMLVSSTMAWKLIMTFLDMIKGKHIIILTGMVHIALDIIPKVTRRSIKERHLLLGSTDMVLQDSHFQTQLEMIGEIIDLEAVIQIGLPPSMQIQLVSIRSTLQAFSEATIVILDILLHKHIKAFMSLAKLIHIIIIRDIP</sequence>
<dbReference type="EMBL" id="GBRH01218284">
    <property type="protein sequence ID" value="JAD79611.1"/>
    <property type="molecule type" value="Transcribed_RNA"/>
</dbReference>
<evidence type="ECO:0000313" key="1">
    <source>
        <dbReference type="EMBL" id="JAD79611.1"/>
    </source>
</evidence>
<accession>A0A0A9CVN7</accession>
<name>A0A0A9CVN7_ARUDO</name>
<protein>
    <submittedName>
        <fullName evidence="1">Uncharacterized protein</fullName>
    </submittedName>
</protein>
<proteinExistence type="predicted"/>